<keyword evidence="1" id="KW-0378">Hydrolase</keyword>
<keyword evidence="2" id="KW-1185">Reference proteome</keyword>
<dbReference type="SUPFAM" id="SSF52540">
    <property type="entry name" value="P-loop containing nucleoside triphosphate hydrolases"/>
    <property type="match status" value="1"/>
</dbReference>
<dbReference type="InterPro" id="IPR027417">
    <property type="entry name" value="P-loop_NTPase"/>
</dbReference>
<proteinExistence type="predicted"/>
<evidence type="ECO:0000313" key="1">
    <source>
        <dbReference type="EMBL" id="KAK0625884.1"/>
    </source>
</evidence>
<dbReference type="PANTHER" id="PTHR36978">
    <property type="entry name" value="P-LOOP CONTAINING NUCLEOTIDE TRIPHOSPHATE HYDROLASE"/>
    <property type="match status" value="1"/>
</dbReference>
<protein>
    <submittedName>
        <fullName evidence="1">P-loop containing nucleoside triphosphate hydrolase protein</fullName>
    </submittedName>
</protein>
<feature type="non-terminal residue" evidence="1">
    <location>
        <position position="222"/>
    </location>
</feature>
<dbReference type="GO" id="GO:0016787">
    <property type="term" value="F:hydrolase activity"/>
    <property type="evidence" value="ECO:0007669"/>
    <property type="project" value="UniProtKB-KW"/>
</dbReference>
<dbReference type="PANTHER" id="PTHR36978:SF4">
    <property type="entry name" value="P-LOOP CONTAINING NUCLEOSIDE TRIPHOSPHATE HYDROLASE PROTEIN"/>
    <property type="match status" value="1"/>
</dbReference>
<feature type="non-terminal residue" evidence="1">
    <location>
        <position position="1"/>
    </location>
</feature>
<sequence>ILCLGLFRTGTYSMTKALHILGYTHILHGLDIRAGLAGLNPTTQEPWSRAAWANLPFLHQFVPEIKSFSRREWDGTCALGTYHAVTDTASLYAAQLIKAYPGAKVILCYRDPVAWAASVDDTFVKVVTSRGGILVRRWAEPLLGGSYPITQLWDVLRGWFEVETLEEMRGVYLVRYERHYEMVRRLVPREQLLECRLGEGWGPMCEFLGRPVPGVEYPRVNE</sequence>
<dbReference type="Gene3D" id="3.40.50.300">
    <property type="entry name" value="P-loop containing nucleotide triphosphate hydrolases"/>
    <property type="match status" value="1"/>
</dbReference>
<organism evidence="1 2">
    <name type="scientific">Immersiella caudata</name>
    <dbReference type="NCBI Taxonomy" id="314043"/>
    <lineage>
        <taxon>Eukaryota</taxon>
        <taxon>Fungi</taxon>
        <taxon>Dikarya</taxon>
        <taxon>Ascomycota</taxon>
        <taxon>Pezizomycotina</taxon>
        <taxon>Sordariomycetes</taxon>
        <taxon>Sordariomycetidae</taxon>
        <taxon>Sordariales</taxon>
        <taxon>Lasiosphaeriaceae</taxon>
        <taxon>Immersiella</taxon>
    </lineage>
</organism>
<dbReference type="EMBL" id="JAULSU010000002">
    <property type="protein sequence ID" value="KAK0625884.1"/>
    <property type="molecule type" value="Genomic_DNA"/>
</dbReference>
<comment type="caution">
    <text evidence="1">The sequence shown here is derived from an EMBL/GenBank/DDBJ whole genome shotgun (WGS) entry which is preliminary data.</text>
</comment>
<reference evidence="1" key="1">
    <citation type="submission" date="2023-06" db="EMBL/GenBank/DDBJ databases">
        <title>Genome-scale phylogeny and comparative genomics of the fungal order Sordariales.</title>
        <authorList>
            <consortium name="Lawrence Berkeley National Laboratory"/>
            <person name="Hensen N."/>
            <person name="Bonometti L."/>
            <person name="Westerberg I."/>
            <person name="Brannstrom I.O."/>
            <person name="Guillou S."/>
            <person name="Cros-Aarteil S."/>
            <person name="Calhoun S."/>
            <person name="Haridas S."/>
            <person name="Kuo A."/>
            <person name="Mondo S."/>
            <person name="Pangilinan J."/>
            <person name="Riley R."/>
            <person name="Labutti K."/>
            <person name="Andreopoulos B."/>
            <person name="Lipzen A."/>
            <person name="Chen C."/>
            <person name="Yanf M."/>
            <person name="Daum C."/>
            <person name="Ng V."/>
            <person name="Clum A."/>
            <person name="Steindorff A."/>
            <person name="Ohm R."/>
            <person name="Martin F."/>
            <person name="Silar P."/>
            <person name="Natvig D."/>
            <person name="Lalanne C."/>
            <person name="Gautier V."/>
            <person name="Ament-Velasquez S.L."/>
            <person name="Kruys A."/>
            <person name="Hutchinson M.I."/>
            <person name="Powell A.J."/>
            <person name="Barry K."/>
            <person name="Miller A.N."/>
            <person name="Grigoriev I.V."/>
            <person name="Debuchy R."/>
            <person name="Gladieux P."/>
            <person name="Thoren M.H."/>
            <person name="Johannesson H."/>
        </authorList>
    </citation>
    <scope>NUCLEOTIDE SEQUENCE</scope>
    <source>
        <strain evidence="1">CBS 606.72</strain>
    </source>
</reference>
<gene>
    <name evidence="1" type="ORF">B0T14DRAFT_386436</name>
</gene>
<dbReference type="Pfam" id="PF17784">
    <property type="entry name" value="Sulfotransfer_4"/>
    <property type="match status" value="1"/>
</dbReference>
<dbReference type="AlphaFoldDB" id="A0AA39X240"/>
<evidence type="ECO:0000313" key="2">
    <source>
        <dbReference type="Proteomes" id="UP001175000"/>
    </source>
</evidence>
<accession>A0AA39X240</accession>
<dbReference type="Proteomes" id="UP001175000">
    <property type="component" value="Unassembled WGS sequence"/>
</dbReference>
<name>A0AA39X240_9PEZI</name>
<dbReference type="InterPro" id="IPR040632">
    <property type="entry name" value="Sulfotransfer_4"/>
</dbReference>